<dbReference type="EMBL" id="JAKFFV010000011">
    <property type="protein sequence ID" value="MCF2500378.1"/>
    <property type="molecule type" value="Genomic_DNA"/>
</dbReference>
<dbReference type="SUPFAM" id="SSF53756">
    <property type="entry name" value="UDP-Glycosyltransferase/glycogen phosphorylase"/>
    <property type="match status" value="1"/>
</dbReference>
<dbReference type="Proteomes" id="UP001139411">
    <property type="component" value="Unassembled WGS sequence"/>
</dbReference>
<reference evidence="2" key="1">
    <citation type="submission" date="2022-01" db="EMBL/GenBank/DDBJ databases">
        <title>Novel species in genus Dyadobacter.</title>
        <authorList>
            <person name="Ma C."/>
        </authorList>
    </citation>
    <scope>NUCLEOTIDE SEQUENCE</scope>
    <source>
        <strain evidence="2">CY357</strain>
    </source>
</reference>
<organism evidence="2 3">
    <name type="scientific">Dyadobacter chenhuakuii</name>
    <dbReference type="NCBI Taxonomy" id="2909339"/>
    <lineage>
        <taxon>Bacteria</taxon>
        <taxon>Pseudomonadati</taxon>
        <taxon>Bacteroidota</taxon>
        <taxon>Cytophagia</taxon>
        <taxon>Cytophagales</taxon>
        <taxon>Spirosomataceae</taxon>
        <taxon>Dyadobacter</taxon>
    </lineage>
</organism>
<name>A0A9X1TVG7_9BACT</name>
<evidence type="ECO:0000313" key="3">
    <source>
        <dbReference type="Proteomes" id="UP001139411"/>
    </source>
</evidence>
<dbReference type="RefSeq" id="WP_235178768.1">
    <property type="nucleotide sequence ID" value="NZ_JAKFFV010000011.1"/>
</dbReference>
<evidence type="ECO:0000313" key="2">
    <source>
        <dbReference type="EMBL" id="MCF2500378.1"/>
    </source>
</evidence>
<comment type="caution">
    <text evidence="2">The sequence shown here is derived from an EMBL/GenBank/DDBJ whole genome shotgun (WGS) entry which is preliminary data.</text>
</comment>
<proteinExistence type="predicted"/>
<dbReference type="GO" id="GO:0009103">
    <property type="term" value="P:lipopolysaccharide biosynthetic process"/>
    <property type="evidence" value="ECO:0007669"/>
    <property type="project" value="TreeGrafter"/>
</dbReference>
<evidence type="ECO:0000256" key="1">
    <source>
        <dbReference type="ARBA" id="ARBA00022679"/>
    </source>
</evidence>
<accession>A0A9X1TVG7</accession>
<dbReference type="EC" id="2.4.-.-" evidence="2"/>
<keyword evidence="2" id="KW-0328">Glycosyltransferase</keyword>
<dbReference type="AlphaFoldDB" id="A0A9X1TVG7"/>
<keyword evidence="1 2" id="KW-0808">Transferase</keyword>
<dbReference type="GO" id="GO:0016757">
    <property type="term" value="F:glycosyltransferase activity"/>
    <property type="evidence" value="ECO:0007669"/>
    <property type="project" value="UniProtKB-KW"/>
</dbReference>
<protein>
    <submittedName>
        <fullName evidence="2">Glycosyltransferase</fullName>
        <ecNumber evidence="2">2.4.-.-</ecNumber>
    </submittedName>
</protein>
<gene>
    <name evidence="2" type="ORF">L0661_18800</name>
</gene>
<sequence>MRKVLYFFPDDVGIPTSGNKTRVRCLLNYFKKRSFDVHFVSLKHERDTVLQHQDTADILYNDGLASRISFLTRKASKKNLLRYFFKYKIWDLIYYYKRLPLRTSIPAVITSNLLREFEEILKVNTYDYIIISYVYYSDLVLKSSLLGDSKIIIDTHDFITAQYKTRRNFRLGVTMEDEIRRLNRFHEIWAISPEEQYIFRQFCKPDVRLVPFTMKTPVINASLVGRQYHIIYVASDNRHNIRAASWFFSEVYPLLPANLKICVVGKIGSHINDSVAIERVLYSGDLSTYYNDSYVAICPMFSGSGVKIKVIEALSYGLPVICTDYGADGLPNKVNNGCIVHNDAVSFARSLVEILQNEPLYKCHSNHAKSLFQKYFSSENLEKVLDPVFSD</sequence>
<dbReference type="Pfam" id="PF13692">
    <property type="entry name" value="Glyco_trans_1_4"/>
    <property type="match status" value="1"/>
</dbReference>
<dbReference type="PANTHER" id="PTHR46401">
    <property type="entry name" value="GLYCOSYLTRANSFERASE WBBK-RELATED"/>
    <property type="match status" value="1"/>
</dbReference>
<dbReference type="Gene3D" id="3.40.50.2000">
    <property type="entry name" value="Glycogen Phosphorylase B"/>
    <property type="match status" value="1"/>
</dbReference>
<dbReference type="PANTHER" id="PTHR46401:SF2">
    <property type="entry name" value="GLYCOSYLTRANSFERASE WBBK-RELATED"/>
    <property type="match status" value="1"/>
</dbReference>